<keyword evidence="2 5" id="KW-0489">Methyltransferase</keyword>
<organism evidence="5 6">
    <name type="scientific">Lancefieldella rimae</name>
    <dbReference type="NCBI Taxonomy" id="1383"/>
    <lineage>
        <taxon>Bacteria</taxon>
        <taxon>Bacillati</taxon>
        <taxon>Actinomycetota</taxon>
        <taxon>Coriobacteriia</taxon>
        <taxon>Coriobacteriales</taxon>
        <taxon>Atopobiaceae</taxon>
        <taxon>Lancefieldella</taxon>
    </lineage>
</organism>
<dbReference type="EMBL" id="JABZGW010000223">
    <property type="protein sequence ID" value="MBF4808090.1"/>
    <property type="molecule type" value="Genomic_DNA"/>
</dbReference>
<dbReference type="AlphaFoldDB" id="A0A930VXS5"/>
<dbReference type="SUPFAM" id="SSF53335">
    <property type="entry name" value="S-adenosyl-L-methionine-dependent methyltransferases"/>
    <property type="match status" value="1"/>
</dbReference>
<keyword evidence="3" id="KW-0808">Transferase</keyword>
<protein>
    <submittedName>
        <fullName evidence="5">Class I SAM-dependent methyltransferase</fullName>
    </submittedName>
</protein>
<dbReference type="InterPro" id="IPR051052">
    <property type="entry name" value="Diverse_substrate_MTase"/>
</dbReference>
<evidence type="ECO:0000313" key="6">
    <source>
        <dbReference type="Proteomes" id="UP000698335"/>
    </source>
</evidence>
<dbReference type="GO" id="GO:0008757">
    <property type="term" value="F:S-adenosylmethionine-dependent methyltransferase activity"/>
    <property type="evidence" value="ECO:0007669"/>
    <property type="project" value="InterPro"/>
</dbReference>
<accession>A0A930VXS5</accession>
<reference evidence="5" key="1">
    <citation type="submission" date="2020-04" db="EMBL/GenBank/DDBJ databases">
        <title>Deep metagenomics examines the oral microbiome during advanced dental caries in children, revealing novel taxa and co-occurrences with host molecules.</title>
        <authorList>
            <person name="Baker J.L."/>
            <person name="Morton J.T."/>
            <person name="Dinis M."/>
            <person name="Alvarez R."/>
            <person name="Tran N.C."/>
            <person name="Knight R."/>
            <person name="Edlund A."/>
        </authorList>
    </citation>
    <scope>NUCLEOTIDE SEQUENCE</scope>
    <source>
        <strain evidence="5">JCVI_38_bin.5</strain>
    </source>
</reference>
<dbReference type="PANTHER" id="PTHR44942">
    <property type="entry name" value="METHYLTRANSF_11 DOMAIN-CONTAINING PROTEIN"/>
    <property type="match status" value="1"/>
</dbReference>
<dbReference type="InterPro" id="IPR013216">
    <property type="entry name" value="Methyltransf_11"/>
</dbReference>
<sequence>MKKTIWDWYAPFYKQAMLPDKKSYQYMYDRISQVVKDKLVLEIATGPGLLAKHIAPAAKHITATDYSAGMIREAQKGENPKNLSFEVADATDLPYADHAFDVVIIANALHIMKDPDRALAEIRRVLKKDGILIAPNFVNHAKVGSLWTFILKTVGVSFEHHWTEDTYLHYLASQGWKLTFHKNISARIPLCYTECTLEE</sequence>
<evidence type="ECO:0000256" key="3">
    <source>
        <dbReference type="ARBA" id="ARBA00022679"/>
    </source>
</evidence>
<comment type="similarity">
    <text evidence="1">Belongs to the methyltransferase superfamily.</text>
</comment>
<evidence type="ECO:0000256" key="1">
    <source>
        <dbReference type="ARBA" id="ARBA00008361"/>
    </source>
</evidence>
<dbReference type="GO" id="GO:0032259">
    <property type="term" value="P:methylation"/>
    <property type="evidence" value="ECO:0007669"/>
    <property type="project" value="UniProtKB-KW"/>
</dbReference>
<evidence type="ECO:0000313" key="5">
    <source>
        <dbReference type="EMBL" id="MBF4808090.1"/>
    </source>
</evidence>
<gene>
    <name evidence="5" type="ORF">HXK26_05290</name>
</gene>
<dbReference type="Proteomes" id="UP000698335">
    <property type="component" value="Unassembled WGS sequence"/>
</dbReference>
<dbReference type="InterPro" id="IPR029063">
    <property type="entry name" value="SAM-dependent_MTases_sf"/>
</dbReference>
<evidence type="ECO:0000259" key="4">
    <source>
        <dbReference type="Pfam" id="PF08241"/>
    </source>
</evidence>
<dbReference type="PANTHER" id="PTHR44942:SF4">
    <property type="entry name" value="METHYLTRANSFERASE TYPE 11 DOMAIN-CONTAINING PROTEIN"/>
    <property type="match status" value="1"/>
</dbReference>
<comment type="caution">
    <text evidence="5">The sequence shown here is derived from an EMBL/GenBank/DDBJ whole genome shotgun (WGS) entry which is preliminary data.</text>
</comment>
<dbReference type="Pfam" id="PF08241">
    <property type="entry name" value="Methyltransf_11"/>
    <property type="match status" value="1"/>
</dbReference>
<name>A0A930VXS5_9ACTN</name>
<dbReference type="CDD" id="cd02440">
    <property type="entry name" value="AdoMet_MTases"/>
    <property type="match status" value="1"/>
</dbReference>
<evidence type="ECO:0000256" key="2">
    <source>
        <dbReference type="ARBA" id="ARBA00022603"/>
    </source>
</evidence>
<dbReference type="Gene3D" id="3.40.50.150">
    <property type="entry name" value="Vaccinia Virus protein VP39"/>
    <property type="match status" value="1"/>
</dbReference>
<proteinExistence type="inferred from homology"/>
<feature type="domain" description="Methyltransferase type 11" evidence="4">
    <location>
        <begin position="41"/>
        <end position="133"/>
    </location>
</feature>